<accession>A0A9P8I4G9</accession>
<name>A0A9P8I4G9_9PEZI</name>
<dbReference type="OrthoDB" id="4505337at2759"/>
<reference evidence="2" key="1">
    <citation type="submission" date="2021-03" db="EMBL/GenBank/DDBJ databases">
        <title>Comparative genomics and phylogenomic investigation of the class Geoglossomycetes provide insights into ecological specialization and systematics.</title>
        <authorList>
            <person name="Melie T."/>
            <person name="Pirro S."/>
            <person name="Miller A.N."/>
            <person name="Quandt A."/>
        </authorList>
    </citation>
    <scope>NUCLEOTIDE SEQUENCE</scope>
    <source>
        <strain evidence="2">GBOQ0MN5Z8</strain>
    </source>
</reference>
<organism evidence="2 3">
    <name type="scientific">Glutinoglossum americanum</name>
    <dbReference type="NCBI Taxonomy" id="1670608"/>
    <lineage>
        <taxon>Eukaryota</taxon>
        <taxon>Fungi</taxon>
        <taxon>Dikarya</taxon>
        <taxon>Ascomycota</taxon>
        <taxon>Pezizomycotina</taxon>
        <taxon>Geoglossomycetes</taxon>
        <taxon>Geoglossales</taxon>
        <taxon>Geoglossaceae</taxon>
        <taxon>Glutinoglossum</taxon>
    </lineage>
</organism>
<protein>
    <submittedName>
        <fullName evidence="2">Uncharacterized protein</fullName>
    </submittedName>
</protein>
<dbReference type="AlphaFoldDB" id="A0A9P8I4G9"/>
<evidence type="ECO:0000313" key="2">
    <source>
        <dbReference type="EMBL" id="KAH0536266.1"/>
    </source>
</evidence>
<keyword evidence="3" id="KW-1185">Reference proteome</keyword>
<proteinExistence type="predicted"/>
<sequence length="289" mass="33558">MVIDSVFDYLDREDMKKSIDVEFAIYRHHHRNLSGRSRLSWLRNMFYSLIQQLVRQDPVWYAIIASARPDKNWRLITYPYITKDTDAGGETTGFLHLDLNTSKFVQNNSGGNLLSSSMSLDDEESDGCTVVILSFHHHIKEWHARRLGCGKDLAGFTTNCSTSYRTEDRRDWGEPEPASYPAFGSIVMESSLALEDALVSRRKWTDSQVCKERDILLGDNDKRVRAYVTVRREKLIMKYKEHGLETNSEDIERMLTIDNKEENMSISDDNDNKRIEEKENSNDDIKMKN</sequence>
<dbReference type="EMBL" id="JAGHQL010000219">
    <property type="protein sequence ID" value="KAH0536266.1"/>
    <property type="molecule type" value="Genomic_DNA"/>
</dbReference>
<feature type="region of interest" description="Disordered" evidence="1">
    <location>
        <begin position="258"/>
        <end position="289"/>
    </location>
</feature>
<feature type="compositionally biased region" description="Basic and acidic residues" evidence="1">
    <location>
        <begin position="270"/>
        <end position="289"/>
    </location>
</feature>
<comment type="caution">
    <text evidence="2">The sequence shown here is derived from an EMBL/GenBank/DDBJ whole genome shotgun (WGS) entry which is preliminary data.</text>
</comment>
<dbReference type="Proteomes" id="UP000698800">
    <property type="component" value="Unassembled WGS sequence"/>
</dbReference>
<evidence type="ECO:0000256" key="1">
    <source>
        <dbReference type="SAM" id="MobiDB-lite"/>
    </source>
</evidence>
<evidence type="ECO:0000313" key="3">
    <source>
        <dbReference type="Proteomes" id="UP000698800"/>
    </source>
</evidence>
<gene>
    <name evidence="2" type="ORF">FGG08_006845</name>
</gene>